<dbReference type="Gene3D" id="2.20.70.10">
    <property type="match status" value="2"/>
</dbReference>
<evidence type="ECO:0000256" key="5">
    <source>
        <dbReference type="ARBA" id="ARBA00023242"/>
    </source>
</evidence>
<evidence type="ECO:0000256" key="3">
    <source>
        <dbReference type="ARBA" id="ARBA00022737"/>
    </source>
</evidence>
<dbReference type="PANTHER" id="PTHR11864">
    <property type="entry name" value="PRE-MRNA-PROCESSING PROTEIN PRP40"/>
    <property type="match status" value="1"/>
</dbReference>
<dbReference type="Pfam" id="PF01846">
    <property type="entry name" value="FF"/>
    <property type="match status" value="3"/>
</dbReference>
<dbReference type="CDD" id="cd00201">
    <property type="entry name" value="WW"/>
    <property type="match status" value="2"/>
</dbReference>
<dbReference type="Gene3D" id="1.10.10.440">
    <property type="entry name" value="FF domain"/>
    <property type="match status" value="4"/>
</dbReference>
<feature type="compositionally biased region" description="Basic and acidic residues" evidence="6">
    <location>
        <begin position="573"/>
        <end position="582"/>
    </location>
</feature>
<dbReference type="GO" id="GO:0003723">
    <property type="term" value="F:RNA binding"/>
    <property type="evidence" value="ECO:0007669"/>
    <property type="project" value="TreeGrafter"/>
</dbReference>
<dbReference type="PANTHER" id="PTHR11864:SF0">
    <property type="entry name" value="PRP40 PRE-MRNA PROCESSING FACTOR 40 HOMOLOG A (YEAST)"/>
    <property type="match status" value="1"/>
</dbReference>
<dbReference type="EMBL" id="JACETU010000004">
    <property type="protein sequence ID" value="KAF7430606.1"/>
    <property type="molecule type" value="Genomic_DNA"/>
</dbReference>
<feature type="domain" description="WW" evidence="8">
    <location>
        <begin position="61"/>
        <end position="87"/>
    </location>
</feature>
<comment type="subcellular location">
    <subcellularLocation>
        <location evidence="1">Nucleus</location>
    </subcellularLocation>
</comment>
<dbReference type="InterPro" id="IPR036517">
    <property type="entry name" value="FF_domain_sf"/>
</dbReference>
<dbReference type="AlphaFoldDB" id="A0A8H7DSS1"/>
<accession>A0A8H7DSS1</accession>
<keyword evidence="7" id="KW-0732">Signal</keyword>
<feature type="signal peptide" evidence="7">
    <location>
        <begin position="1"/>
        <end position="15"/>
    </location>
</feature>
<feature type="compositionally biased region" description="Basic and acidic residues" evidence="6">
    <location>
        <begin position="472"/>
        <end position="489"/>
    </location>
</feature>
<evidence type="ECO:0000256" key="2">
    <source>
        <dbReference type="ARBA" id="ARBA00022664"/>
    </source>
</evidence>
<comment type="caution">
    <text evidence="10">The sequence shown here is derived from an EMBL/GenBank/DDBJ whole genome shotgun (WGS) entry which is preliminary data.</text>
</comment>
<dbReference type="PROSITE" id="PS50020">
    <property type="entry name" value="WW_DOMAIN_2"/>
    <property type="match status" value="2"/>
</dbReference>
<dbReference type="SUPFAM" id="SSF81698">
    <property type="entry name" value="FF domain"/>
    <property type="match status" value="4"/>
</dbReference>
<feature type="region of interest" description="Disordered" evidence="6">
    <location>
        <begin position="467"/>
        <end position="498"/>
    </location>
</feature>
<gene>
    <name evidence="10" type="ORF">PC9H_006314</name>
</gene>
<dbReference type="PROSITE" id="PS51676">
    <property type="entry name" value="FF"/>
    <property type="match status" value="1"/>
</dbReference>
<dbReference type="InterPro" id="IPR001202">
    <property type="entry name" value="WW_dom"/>
</dbReference>
<feature type="compositionally biased region" description="Acidic residues" evidence="6">
    <location>
        <begin position="531"/>
        <end position="540"/>
    </location>
</feature>
<dbReference type="Pfam" id="PF00397">
    <property type="entry name" value="WW"/>
    <property type="match status" value="1"/>
</dbReference>
<feature type="region of interest" description="Disordered" evidence="6">
    <location>
        <begin position="644"/>
        <end position="912"/>
    </location>
</feature>
<dbReference type="InterPro" id="IPR002713">
    <property type="entry name" value="FF_domain"/>
</dbReference>
<evidence type="ECO:0000256" key="4">
    <source>
        <dbReference type="ARBA" id="ARBA00023187"/>
    </source>
</evidence>
<feature type="region of interest" description="Disordered" evidence="6">
    <location>
        <begin position="516"/>
        <end position="542"/>
    </location>
</feature>
<keyword evidence="4" id="KW-0508">mRNA splicing</keyword>
<keyword evidence="5" id="KW-0539">Nucleus</keyword>
<dbReference type="VEuPathDB" id="FungiDB:PC9H_006314"/>
<feature type="domain" description="FF" evidence="9">
    <location>
        <begin position="379"/>
        <end position="440"/>
    </location>
</feature>
<keyword evidence="3" id="KW-0677">Repeat</keyword>
<sequence length="912" mass="105098">MTVWVSLACVGVSPSLIVVETEHRNPEGRTYWFNTTTRESVWEKPDDLKTPFERALNETKWKEYFSGGRKYYYNTESKESKWDMPDELLLLLEKVEKEGKPSPAAATNAPARITAPEDPAPDQPNGTETAVGPHTGGLPFASASILPARPNLPDDPVIPHNGFATVEEGEKAFTHLLRKGGVDAGWTWDQTMRAIITDPLYKALNTLAERKACWQKYTEGLKAKEHEEREARLAKLRPALRNMLKGNPNVFHYTTFATADRLFAQHPIWQQARVEAERRLVFEEYVAELKQREVQEARAARSRGIAKVVTLFKQLGVDVVTRWRHAHALLAASREWADDAELQALPTLDVLLAFEDYSRVREREYEETERRRQVEKARRERKAREGFRALLAELTAAGHIRARTKWKAVYPRFRDDPRYAALLGTPGSNPLELFWDAVDRLDVALDERMGVVEGVVGAYLKRGAEGDTMDAEEGKEGEKKEGEEAKEAKPFVTPDTTEEEFRRVVAEAQAWAEAQAATQSQVDPAPRAEGMNEDNNEEGVGEEKGLVKALKELKEMGEDDLRLIWETLHEQALKRQADEKRRAERRQRHLQDDLRYALKKLPGGVDVGMSYEEVVPLIENLPEYKAIEDEESRRAAFAKFVKRQKERLREASDDGASTTSRKRKEPHRERGDRGDRAEREGDRERERDGGRERERDREWDKGGDRERERDRDGGREREREGGRDGGREGGKERERGGRHHRYDEFEGHRASRDYGREREYPRERERDGEREKDADRKEREGYRSKHGAHYRDRDEKDERDGRDGRKRKSSRTREREWDASPVSMGKGREGRDGREGRERERERSVSYHRDEHKEKRDGDDHMGDERAEKRVRYDDKPDEANASANANANAMEVDEKPAAVVERAESPEEGEI</sequence>
<evidence type="ECO:0000313" key="11">
    <source>
        <dbReference type="Proteomes" id="UP000623687"/>
    </source>
</evidence>
<evidence type="ECO:0000256" key="1">
    <source>
        <dbReference type="ARBA" id="ARBA00004123"/>
    </source>
</evidence>
<dbReference type="SMART" id="SM00441">
    <property type="entry name" value="FF"/>
    <property type="match status" value="4"/>
</dbReference>
<evidence type="ECO:0000256" key="6">
    <source>
        <dbReference type="SAM" id="MobiDB-lite"/>
    </source>
</evidence>
<dbReference type="RefSeq" id="XP_036631884.1">
    <property type="nucleotide sequence ID" value="XM_036775865.1"/>
</dbReference>
<organism evidence="10 11">
    <name type="scientific">Pleurotus ostreatus</name>
    <name type="common">Oyster mushroom</name>
    <name type="synonym">White-rot fungus</name>
    <dbReference type="NCBI Taxonomy" id="5322"/>
    <lineage>
        <taxon>Eukaryota</taxon>
        <taxon>Fungi</taxon>
        <taxon>Dikarya</taxon>
        <taxon>Basidiomycota</taxon>
        <taxon>Agaricomycotina</taxon>
        <taxon>Agaricomycetes</taxon>
        <taxon>Agaricomycetidae</taxon>
        <taxon>Agaricales</taxon>
        <taxon>Pleurotineae</taxon>
        <taxon>Pleurotaceae</taxon>
        <taxon>Pleurotus</taxon>
    </lineage>
</organism>
<dbReference type="FunFam" id="1.10.10.440:FF:000013">
    <property type="entry name" value="pre-mRNA-processing protein 40A isoform X1"/>
    <property type="match status" value="1"/>
</dbReference>
<dbReference type="InterPro" id="IPR036020">
    <property type="entry name" value="WW_dom_sf"/>
</dbReference>
<name>A0A8H7DSS1_PLEOS</name>
<dbReference type="GO" id="GO:0005685">
    <property type="term" value="C:U1 snRNP"/>
    <property type="evidence" value="ECO:0007669"/>
    <property type="project" value="TreeGrafter"/>
</dbReference>
<feature type="compositionally biased region" description="Basic and acidic residues" evidence="6">
    <location>
        <begin position="893"/>
        <end position="906"/>
    </location>
</feature>
<feature type="chain" id="PRO_5034836868" evidence="7">
    <location>
        <begin position="16"/>
        <end position="912"/>
    </location>
</feature>
<feature type="compositionally biased region" description="Low complexity" evidence="6">
    <location>
        <begin position="101"/>
        <end position="116"/>
    </location>
</feature>
<feature type="domain" description="WW" evidence="8">
    <location>
        <begin position="25"/>
        <end position="47"/>
    </location>
</feature>
<feature type="region of interest" description="Disordered" evidence="6">
    <location>
        <begin position="573"/>
        <end position="593"/>
    </location>
</feature>
<dbReference type="SUPFAM" id="SSF51045">
    <property type="entry name" value="WW domain"/>
    <property type="match status" value="2"/>
</dbReference>
<protein>
    <submittedName>
        <fullName evidence="10">Uncharacterized protein</fullName>
    </submittedName>
</protein>
<evidence type="ECO:0000259" key="9">
    <source>
        <dbReference type="PROSITE" id="PS51676"/>
    </source>
</evidence>
<dbReference type="SMART" id="SM00456">
    <property type="entry name" value="WW"/>
    <property type="match status" value="2"/>
</dbReference>
<keyword evidence="2" id="KW-0507">mRNA processing</keyword>
<evidence type="ECO:0000259" key="8">
    <source>
        <dbReference type="PROSITE" id="PS50020"/>
    </source>
</evidence>
<reference evidence="10" key="1">
    <citation type="submission" date="2019-07" db="EMBL/GenBank/DDBJ databases">
        <authorList>
            <person name="Palmer J.M."/>
        </authorList>
    </citation>
    <scope>NUCLEOTIDE SEQUENCE</scope>
    <source>
        <strain evidence="10">PC9</strain>
    </source>
</reference>
<dbReference type="GO" id="GO:0071004">
    <property type="term" value="C:U2-type prespliceosome"/>
    <property type="evidence" value="ECO:0007669"/>
    <property type="project" value="TreeGrafter"/>
</dbReference>
<dbReference type="GeneID" id="59376132"/>
<feature type="region of interest" description="Disordered" evidence="6">
    <location>
        <begin position="99"/>
        <end position="136"/>
    </location>
</feature>
<dbReference type="OrthoDB" id="187617at2759"/>
<proteinExistence type="predicted"/>
<feature type="compositionally biased region" description="Basic and acidic residues" evidence="6">
    <location>
        <begin position="826"/>
        <end position="879"/>
    </location>
</feature>
<dbReference type="InterPro" id="IPR039726">
    <property type="entry name" value="Prp40-like"/>
</dbReference>
<dbReference type="Proteomes" id="UP000623687">
    <property type="component" value="Unassembled WGS sequence"/>
</dbReference>
<feature type="compositionally biased region" description="Low complexity" evidence="6">
    <location>
        <begin position="880"/>
        <end position="890"/>
    </location>
</feature>
<dbReference type="GO" id="GO:0045292">
    <property type="term" value="P:mRNA cis splicing, via spliceosome"/>
    <property type="evidence" value="ECO:0007669"/>
    <property type="project" value="InterPro"/>
</dbReference>
<feature type="compositionally biased region" description="Basic and acidic residues" evidence="6">
    <location>
        <begin position="666"/>
        <end position="803"/>
    </location>
</feature>
<evidence type="ECO:0000313" key="10">
    <source>
        <dbReference type="EMBL" id="KAF7430606.1"/>
    </source>
</evidence>
<keyword evidence="11" id="KW-1185">Reference proteome</keyword>
<evidence type="ECO:0000256" key="7">
    <source>
        <dbReference type="SAM" id="SignalP"/>
    </source>
</evidence>